<proteinExistence type="predicted"/>
<dbReference type="Proteomes" id="UP000756346">
    <property type="component" value="Unassembled WGS sequence"/>
</dbReference>
<comment type="caution">
    <text evidence="1">The sequence shown here is derived from an EMBL/GenBank/DDBJ whole genome shotgun (WGS) entry which is preliminary data.</text>
</comment>
<sequence length="162" mass="17046">MRGQQSTQSSLGAALLPPSSVISLCSAVSSGPISRDPCRCRSETLNGAHSFTFTLALSPSQLCSTAWLLSVAVPSVLFAALYFYSPISSPSTSPSSQQVVISSSSLSFVQQHKHQHHVVSATRLPSPGLRAAGLPAPARLLSGPSSPAAGTRSRTLRLHFYW</sequence>
<reference evidence="1" key="1">
    <citation type="journal article" date="2021" name="Nat. Commun.">
        <title>Genetic determinants of endophytism in the Arabidopsis root mycobiome.</title>
        <authorList>
            <person name="Mesny F."/>
            <person name="Miyauchi S."/>
            <person name="Thiergart T."/>
            <person name="Pickel B."/>
            <person name="Atanasova L."/>
            <person name="Karlsson M."/>
            <person name="Huettel B."/>
            <person name="Barry K.W."/>
            <person name="Haridas S."/>
            <person name="Chen C."/>
            <person name="Bauer D."/>
            <person name="Andreopoulos W."/>
            <person name="Pangilinan J."/>
            <person name="LaButti K."/>
            <person name="Riley R."/>
            <person name="Lipzen A."/>
            <person name="Clum A."/>
            <person name="Drula E."/>
            <person name="Henrissat B."/>
            <person name="Kohler A."/>
            <person name="Grigoriev I.V."/>
            <person name="Martin F.M."/>
            <person name="Hacquard S."/>
        </authorList>
    </citation>
    <scope>NUCLEOTIDE SEQUENCE</scope>
    <source>
        <strain evidence="1">MPI-CAGE-CH-0230</strain>
    </source>
</reference>
<dbReference type="AlphaFoldDB" id="A0A9P9BVP0"/>
<name>A0A9P9BVP0_9PEZI</name>
<dbReference type="EMBL" id="JAGTJQ010000001">
    <property type="protein sequence ID" value="KAH7039942.1"/>
    <property type="molecule type" value="Genomic_DNA"/>
</dbReference>
<gene>
    <name evidence="1" type="ORF">B0I36DRAFT_3681</name>
</gene>
<evidence type="ECO:0000313" key="1">
    <source>
        <dbReference type="EMBL" id="KAH7039942.1"/>
    </source>
</evidence>
<organism evidence="1 2">
    <name type="scientific">Microdochium trichocladiopsis</name>
    <dbReference type="NCBI Taxonomy" id="1682393"/>
    <lineage>
        <taxon>Eukaryota</taxon>
        <taxon>Fungi</taxon>
        <taxon>Dikarya</taxon>
        <taxon>Ascomycota</taxon>
        <taxon>Pezizomycotina</taxon>
        <taxon>Sordariomycetes</taxon>
        <taxon>Xylariomycetidae</taxon>
        <taxon>Xylariales</taxon>
        <taxon>Microdochiaceae</taxon>
        <taxon>Microdochium</taxon>
    </lineage>
</organism>
<keyword evidence="2" id="KW-1185">Reference proteome</keyword>
<dbReference type="RefSeq" id="XP_046017997.1">
    <property type="nucleotide sequence ID" value="XM_046159563.1"/>
</dbReference>
<dbReference type="GeneID" id="70189109"/>
<protein>
    <submittedName>
        <fullName evidence="1">Uncharacterized protein</fullName>
    </submittedName>
</protein>
<evidence type="ECO:0000313" key="2">
    <source>
        <dbReference type="Proteomes" id="UP000756346"/>
    </source>
</evidence>
<accession>A0A9P9BVP0</accession>